<dbReference type="InterPro" id="IPR002145">
    <property type="entry name" value="CopG"/>
</dbReference>
<evidence type="ECO:0000259" key="1">
    <source>
        <dbReference type="Pfam" id="PF01402"/>
    </source>
</evidence>
<dbReference type="Pfam" id="PF01402">
    <property type="entry name" value="RHH_1"/>
    <property type="match status" value="1"/>
</dbReference>
<dbReference type="SUPFAM" id="SSF47598">
    <property type="entry name" value="Ribbon-helix-helix"/>
    <property type="match status" value="1"/>
</dbReference>
<dbReference type="GO" id="GO:0006355">
    <property type="term" value="P:regulation of DNA-templated transcription"/>
    <property type="evidence" value="ECO:0007669"/>
    <property type="project" value="InterPro"/>
</dbReference>
<protein>
    <submittedName>
        <fullName evidence="2">Ribbon-helix-helix protein, CopG family</fullName>
    </submittedName>
</protein>
<dbReference type="AlphaFoldDB" id="A0AAU8ELY5"/>
<dbReference type="RefSeq" id="WP_353710655.1">
    <property type="nucleotide sequence ID" value="NZ_CP159279.1"/>
</dbReference>
<name>A0AAU8ELY5_9MICC</name>
<sequence>MNLRLPADLDRRLDELAAEEHTSKSALLLQGAELLLQRRARGREIREGMDFVLGHDAELLKRLEDA</sequence>
<dbReference type="InterPro" id="IPR010985">
    <property type="entry name" value="Ribbon_hlx_hlx"/>
</dbReference>
<proteinExistence type="predicted"/>
<organism evidence="2">
    <name type="scientific">Arthrobacter sp. K5</name>
    <dbReference type="NCBI Taxonomy" id="2839623"/>
    <lineage>
        <taxon>Bacteria</taxon>
        <taxon>Bacillati</taxon>
        <taxon>Actinomycetota</taxon>
        <taxon>Actinomycetes</taxon>
        <taxon>Micrococcales</taxon>
        <taxon>Micrococcaceae</taxon>
        <taxon>Arthrobacter</taxon>
    </lineage>
</organism>
<gene>
    <name evidence="2" type="ORF">ABRP34_14135</name>
</gene>
<dbReference type="EMBL" id="CP159279">
    <property type="protein sequence ID" value="XCH09982.1"/>
    <property type="molecule type" value="Genomic_DNA"/>
</dbReference>
<evidence type="ECO:0000313" key="2">
    <source>
        <dbReference type="EMBL" id="XCH09982.1"/>
    </source>
</evidence>
<reference evidence="2" key="1">
    <citation type="submission" date="2024-06" db="EMBL/GenBank/DDBJ databases">
        <title>Biodegradation of dimethachlon by Arthrobacter sp. K5: mechanistic insights and ecological implications.</title>
        <authorList>
            <person name="Hu S."/>
            <person name="Lu P."/>
        </authorList>
    </citation>
    <scope>NUCLEOTIDE SEQUENCE</scope>
    <source>
        <strain evidence="2">K5</strain>
    </source>
</reference>
<feature type="domain" description="Ribbon-helix-helix protein CopG" evidence="1">
    <location>
        <begin position="3"/>
        <end position="28"/>
    </location>
</feature>
<accession>A0AAU8ELY5</accession>